<organism evidence="3 4">
    <name type="scientific">Uliginosibacterium flavum</name>
    <dbReference type="NCBI Taxonomy" id="1396831"/>
    <lineage>
        <taxon>Bacteria</taxon>
        <taxon>Pseudomonadati</taxon>
        <taxon>Pseudomonadota</taxon>
        <taxon>Betaproteobacteria</taxon>
        <taxon>Rhodocyclales</taxon>
        <taxon>Zoogloeaceae</taxon>
        <taxon>Uliginosibacterium</taxon>
    </lineage>
</organism>
<evidence type="ECO:0000313" key="3">
    <source>
        <dbReference type="EMBL" id="MET7013394.1"/>
    </source>
</evidence>
<dbReference type="InterPro" id="IPR051785">
    <property type="entry name" value="MMCE/EMCE_epimerase"/>
</dbReference>
<proteinExistence type="predicted"/>
<evidence type="ECO:0000313" key="4">
    <source>
        <dbReference type="Proteomes" id="UP001549691"/>
    </source>
</evidence>
<dbReference type="InterPro" id="IPR004360">
    <property type="entry name" value="Glyas_Fos-R_dOase_dom"/>
</dbReference>
<dbReference type="InterPro" id="IPR029068">
    <property type="entry name" value="Glyas_Bleomycin-R_OHBP_Dase"/>
</dbReference>
<dbReference type="SUPFAM" id="SSF54593">
    <property type="entry name" value="Glyoxalase/Bleomycin resistance protein/Dihydroxybiphenyl dioxygenase"/>
    <property type="match status" value="1"/>
</dbReference>
<dbReference type="InterPro" id="IPR037523">
    <property type="entry name" value="VOC_core"/>
</dbReference>
<feature type="domain" description="VOC" evidence="2">
    <location>
        <begin position="6"/>
        <end position="129"/>
    </location>
</feature>
<keyword evidence="1" id="KW-0479">Metal-binding</keyword>
<gene>
    <name evidence="3" type="ORF">ABXR19_04280</name>
</gene>
<dbReference type="Pfam" id="PF00903">
    <property type="entry name" value="Glyoxalase"/>
    <property type="match status" value="2"/>
</dbReference>
<comment type="caution">
    <text evidence="3">The sequence shown here is derived from an EMBL/GenBank/DDBJ whole genome shotgun (WGS) entry which is preliminary data.</text>
</comment>
<reference evidence="3 4" key="1">
    <citation type="submission" date="2024-07" db="EMBL/GenBank/DDBJ databases">
        <title>Uliginosibacterium flavum JJ3220;KACC:17644.</title>
        <authorList>
            <person name="Kim M.K."/>
        </authorList>
    </citation>
    <scope>NUCLEOTIDE SEQUENCE [LARGE SCALE GENOMIC DNA]</scope>
    <source>
        <strain evidence="3 4">KACC:17644</strain>
    </source>
</reference>
<dbReference type="Gene3D" id="3.10.180.10">
    <property type="entry name" value="2,3-Dihydroxybiphenyl 1,2-Dioxygenase, domain 1"/>
    <property type="match status" value="2"/>
</dbReference>
<sequence>MAIFQGIEHVAVFSADTTRLRDWYVQNLDMKTIVDNGVGVYFLLMADGSMIELVPSTEASVCAGKPQVKDSGLRHIALSVDEQDFGAAVKRLSDAGVETIGRSPNQFPEGLATFHFRDPDGNILHLISRPNRLSLAAAPRLADAPKNTLIQGIEHTCVIANNSETLRQWYIDVLGFQLIVRDDGHGTAFVLAPDGHSIIEFISAEKNIGVEPYKAQGIRHFAISVSTAAAEQGARLLKAQGVEVLEDYKVTATGVHLFFFRDPEGNVLHLVGRPEPLAK</sequence>
<accession>A0ABV2THK9</accession>
<dbReference type="EMBL" id="JBEWZI010000003">
    <property type="protein sequence ID" value="MET7013394.1"/>
    <property type="molecule type" value="Genomic_DNA"/>
</dbReference>
<dbReference type="CDD" id="cd06587">
    <property type="entry name" value="VOC"/>
    <property type="match status" value="2"/>
</dbReference>
<dbReference type="Proteomes" id="UP001549691">
    <property type="component" value="Unassembled WGS sequence"/>
</dbReference>
<feature type="domain" description="VOC" evidence="2">
    <location>
        <begin position="152"/>
        <end position="273"/>
    </location>
</feature>
<evidence type="ECO:0000259" key="2">
    <source>
        <dbReference type="PROSITE" id="PS51819"/>
    </source>
</evidence>
<dbReference type="PANTHER" id="PTHR43048">
    <property type="entry name" value="METHYLMALONYL-COA EPIMERASE"/>
    <property type="match status" value="1"/>
</dbReference>
<evidence type="ECO:0000256" key="1">
    <source>
        <dbReference type="ARBA" id="ARBA00022723"/>
    </source>
</evidence>
<name>A0ABV2THK9_9RHOO</name>
<protein>
    <submittedName>
        <fullName evidence="3">VOC family protein</fullName>
    </submittedName>
</protein>
<dbReference type="RefSeq" id="WP_354599854.1">
    <property type="nucleotide sequence ID" value="NZ_JBEWZI010000003.1"/>
</dbReference>
<dbReference type="PROSITE" id="PS51819">
    <property type="entry name" value="VOC"/>
    <property type="match status" value="2"/>
</dbReference>
<dbReference type="PANTHER" id="PTHR43048:SF3">
    <property type="entry name" value="METHYLMALONYL-COA EPIMERASE, MITOCHONDRIAL"/>
    <property type="match status" value="1"/>
</dbReference>
<keyword evidence="4" id="KW-1185">Reference proteome</keyword>